<sequence length="167" mass="18543">MQKGLQKGDHMKASFQQANEPIEPFALIIAQERTAIVDSAIHLLENLQDESTSNNANLDMISGVYGKQNSLIPVSSISFFYAADKKVFARYGKRDWQINLTLKMLAAQLSSSHFVRVSNSAIINMHALVRFDLNLAGNYLAILQDGSTVKVSARYISTIKSRLISHT</sequence>
<dbReference type="Pfam" id="PF04397">
    <property type="entry name" value="LytTR"/>
    <property type="match status" value="1"/>
</dbReference>
<evidence type="ECO:0000256" key="3">
    <source>
        <dbReference type="ARBA" id="ARBA00023125"/>
    </source>
</evidence>
<keyword evidence="7" id="KW-1185">Reference proteome</keyword>
<dbReference type="OrthoDB" id="3242797at2"/>
<dbReference type="Gene3D" id="2.40.50.1020">
    <property type="entry name" value="LytTr DNA-binding domain"/>
    <property type="match status" value="1"/>
</dbReference>
<dbReference type="PANTHER" id="PTHR37299:SF2">
    <property type="entry name" value="HTH LYTTR-TYPE DOMAIN-CONTAINING PROTEIN"/>
    <property type="match status" value="1"/>
</dbReference>
<dbReference type="InterPro" id="IPR007492">
    <property type="entry name" value="LytTR_DNA-bd_dom"/>
</dbReference>
<organism evidence="6 7">
    <name type="scientific">Alloscardovia theropitheci</name>
    <dbReference type="NCBI Taxonomy" id="2496842"/>
    <lineage>
        <taxon>Bacteria</taxon>
        <taxon>Bacillati</taxon>
        <taxon>Actinomycetota</taxon>
        <taxon>Actinomycetes</taxon>
        <taxon>Bifidobacteriales</taxon>
        <taxon>Bifidobacteriaceae</taxon>
        <taxon>Alloscardovia</taxon>
    </lineage>
</organism>
<evidence type="ECO:0000256" key="1">
    <source>
        <dbReference type="ARBA" id="ARBA00022490"/>
    </source>
</evidence>
<dbReference type="PROSITE" id="PS50930">
    <property type="entry name" value="HTH_LYTTR"/>
    <property type="match status" value="1"/>
</dbReference>
<evidence type="ECO:0000256" key="2">
    <source>
        <dbReference type="ARBA" id="ARBA00023015"/>
    </source>
</evidence>
<comment type="caution">
    <text evidence="6">The sequence shown here is derived from an EMBL/GenBank/DDBJ whole genome shotgun (WGS) entry which is preliminary data.</text>
</comment>
<reference evidence="6 7" key="1">
    <citation type="submission" date="2018-12" db="EMBL/GenBank/DDBJ databases">
        <title>Alloscrdovia theropitheci sp. nov: a novel taxon from the feces of the bleeding-herat monkey (Theropithecus geleda).</title>
        <authorList>
            <person name="Modesto M."/>
        </authorList>
    </citation>
    <scope>NUCLEOTIDE SEQUENCE [LARGE SCALE GENOMIC DNA]</scope>
    <source>
        <strain evidence="6 7">GLDI4/2</strain>
    </source>
</reference>
<evidence type="ECO:0000313" key="6">
    <source>
        <dbReference type="EMBL" id="TCD54915.1"/>
    </source>
</evidence>
<accession>A0A4R0QU66</accession>
<feature type="domain" description="HTH LytTR-type" evidence="5">
    <location>
        <begin position="61"/>
        <end position="165"/>
    </location>
</feature>
<evidence type="ECO:0000259" key="5">
    <source>
        <dbReference type="PROSITE" id="PS50930"/>
    </source>
</evidence>
<keyword evidence="2" id="KW-0805">Transcription regulation</keyword>
<dbReference type="GO" id="GO:0000156">
    <property type="term" value="F:phosphorelay response regulator activity"/>
    <property type="evidence" value="ECO:0007669"/>
    <property type="project" value="InterPro"/>
</dbReference>
<protein>
    <submittedName>
        <fullName evidence="6">LytTR family transcriptional regulator</fullName>
    </submittedName>
</protein>
<keyword evidence="3" id="KW-0238">DNA-binding</keyword>
<evidence type="ECO:0000313" key="7">
    <source>
        <dbReference type="Proteomes" id="UP000291289"/>
    </source>
</evidence>
<name>A0A4R0QU66_9BIFI</name>
<evidence type="ECO:0000256" key="4">
    <source>
        <dbReference type="ARBA" id="ARBA00023163"/>
    </source>
</evidence>
<dbReference type="SMART" id="SM00850">
    <property type="entry name" value="LytTR"/>
    <property type="match status" value="1"/>
</dbReference>
<dbReference type="InterPro" id="IPR046947">
    <property type="entry name" value="LytR-like"/>
</dbReference>
<dbReference type="AlphaFoldDB" id="A0A4R0QU66"/>
<dbReference type="PANTHER" id="PTHR37299">
    <property type="entry name" value="TRANSCRIPTIONAL REGULATOR-RELATED"/>
    <property type="match status" value="1"/>
</dbReference>
<dbReference type="EMBL" id="RXLP01000002">
    <property type="protein sequence ID" value="TCD54915.1"/>
    <property type="molecule type" value="Genomic_DNA"/>
</dbReference>
<dbReference type="Proteomes" id="UP000291289">
    <property type="component" value="Unassembled WGS sequence"/>
</dbReference>
<gene>
    <name evidence="6" type="ORF">EJ419_00530</name>
</gene>
<keyword evidence="4" id="KW-0804">Transcription</keyword>
<keyword evidence="1" id="KW-0963">Cytoplasm</keyword>
<dbReference type="GO" id="GO:0003677">
    <property type="term" value="F:DNA binding"/>
    <property type="evidence" value="ECO:0007669"/>
    <property type="project" value="UniProtKB-KW"/>
</dbReference>
<proteinExistence type="predicted"/>